<comment type="caution">
    <text evidence="3">The sequence shown here is derived from an EMBL/GenBank/DDBJ whole genome shotgun (WGS) entry which is preliminary data.</text>
</comment>
<feature type="region of interest" description="Disordered" evidence="2">
    <location>
        <begin position="1"/>
        <end position="24"/>
    </location>
</feature>
<feature type="compositionally biased region" description="Polar residues" evidence="2">
    <location>
        <begin position="529"/>
        <end position="544"/>
    </location>
</feature>
<evidence type="ECO:0000313" key="4">
    <source>
        <dbReference type="Proteomes" id="UP000747399"/>
    </source>
</evidence>
<feature type="coiled-coil region" evidence="1">
    <location>
        <begin position="30"/>
        <end position="64"/>
    </location>
</feature>
<feature type="region of interest" description="Disordered" evidence="2">
    <location>
        <begin position="516"/>
        <end position="544"/>
    </location>
</feature>
<feature type="region of interest" description="Disordered" evidence="2">
    <location>
        <begin position="826"/>
        <end position="877"/>
    </location>
</feature>
<accession>A0A8J4BRM1</accession>
<feature type="region of interest" description="Disordered" evidence="2">
    <location>
        <begin position="755"/>
        <end position="802"/>
    </location>
</feature>
<dbReference type="Proteomes" id="UP000747399">
    <property type="component" value="Unassembled WGS sequence"/>
</dbReference>
<proteinExistence type="predicted"/>
<organism evidence="3 4">
    <name type="scientific">Volvox africanus</name>
    <dbReference type="NCBI Taxonomy" id="51714"/>
    <lineage>
        <taxon>Eukaryota</taxon>
        <taxon>Viridiplantae</taxon>
        <taxon>Chlorophyta</taxon>
        <taxon>core chlorophytes</taxon>
        <taxon>Chlorophyceae</taxon>
        <taxon>CS clade</taxon>
        <taxon>Chlamydomonadales</taxon>
        <taxon>Volvocaceae</taxon>
        <taxon>Volvox</taxon>
    </lineage>
</organism>
<sequence>MRYKRKRAAACSGSDGEDEILPSQHRKRAIDAMEGRLANLAGEVSALQSQLEDLRKLHGELAAEGDILQARLQGLPQEATLVNRPSDGHAPGSRSTRGSDPGSTFHFSMLTAAEPASPGGHGSAERQHPHAKTCRTAPDARSADDQHDQLAHVHPLPVDFWDEIMMPNYHEEYPEAEVAASSEGLLQVAAGSTTGSPAAGVNPNGNASANTPAAASAISSVSRIPSSCAAMAVVSVTPGGADGSAYPPSATPSNAIMAMGGIAAGAGLMPKLAQGGYPQAAAAGPLGELPMGMTGSGGGEAGPGPCAVPGMDSFWWHQQLHQQQLQIQIHQQQHLQPEFMRHYMEPLSYQQLQPSPAHSGGQRTLYPHGTPTPAMGAAVTTIAVAAASMAAGSPMASPPPLRLRQSQQQQLLLQQQQQLLQLPLQQQQQLQPPMNPHMLGDATHRRPGRWGTWASESCPADVAPLLGRGSTAAASGDRTPAGEQRISVSDALAAAATAGSAADEIALSAAGPWLGASTGGGPTPTSLTHASATPATPRNSITTGAVPVSTLTSSARDHSGGGAGGGGGIAAVSLLGGELNGNLSLASRFAGVVKGPLARGGKGFPASGGPAAAAAALLHDAGMAPAAGVGMGMGMGRGVAALGTSGPIAAAGNIGVGASARAGVQSLKSAASAESVATLQEQQQQQAQPQGVSERQQQHLLLQTQLQEQQIQQQQMQLQPPTHIKVESPSQSVGLYDSSGTGLSFRGNIANTSAGASGLSHGRPPPLGGWPVGGGSNSGPAAEVAASNAGGTDGGVTARDDVDGAVGGQVSIGSCRSEHILTASQQQHVGIWPSGSEVVERPGGSPCTTMQPSAPGGDGGGSLPDSKGSGSASEGVDDIGRMEGVVATSSSVQGGIRLGTPRCGEGLDGGAEHLSQTQSLVRTLSCSAGGAASVAAAAAAAAAAAVLPLPGHGAAPYGHPWGSPTYGSPLPFTPLTYSSPYPVPMRYGASPLGRPVMWRRMSARPPPLVLPPIPGPGGMTSLLPPPGATPGCAPLGAHYPTGSLPPQGVTSPLSVQPPPPQLPESAAELESAQVTSIIPPPLPAS</sequence>
<name>A0A8J4BRM1_9CHLO</name>
<reference evidence="3" key="1">
    <citation type="journal article" date="2021" name="Proc. Natl. Acad. Sci. U.S.A.">
        <title>Three genomes in the algal genus Volvox reveal the fate of a haploid sex-determining region after a transition to homothallism.</title>
        <authorList>
            <person name="Yamamoto K."/>
            <person name="Hamaji T."/>
            <person name="Kawai-Toyooka H."/>
            <person name="Matsuzaki R."/>
            <person name="Takahashi F."/>
            <person name="Nishimura Y."/>
            <person name="Kawachi M."/>
            <person name="Noguchi H."/>
            <person name="Minakuchi Y."/>
            <person name="Umen J.G."/>
            <person name="Toyoda A."/>
            <person name="Nozaki H."/>
        </authorList>
    </citation>
    <scope>NUCLEOTIDE SEQUENCE</scope>
    <source>
        <strain evidence="3">NIES-3780</strain>
    </source>
</reference>
<keyword evidence="1" id="KW-0175">Coiled coil</keyword>
<protein>
    <submittedName>
        <fullName evidence="3">Uncharacterized protein</fullName>
    </submittedName>
</protein>
<keyword evidence="4" id="KW-1185">Reference proteome</keyword>
<dbReference type="AlphaFoldDB" id="A0A8J4BRM1"/>
<evidence type="ECO:0000256" key="1">
    <source>
        <dbReference type="SAM" id="Coils"/>
    </source>
</evidence>
<dbReference type="EMBL" id="BNCO01000062">
    <property type="protein sequence ID" value="GIL63967.1"/>
    <property type="molecule type" value="Genomic_DNA"/>
</dbReference>
<evidence type="ECO:0000313" key="3">
    <source>
        <dbReference type="EMBL" id="GIL63967.1"/>
    </source>
</evidence>
<evidence type="ECO:0000256" key="2">
    <source>
        <dbReference type="SAM" id="MobiDB-lite"/>
    </source>
</evidence>
<feature type="region of interest" description="Disordered" evidence="2">
    <location>
        <begin position="81"/>
        <end position="147"/>
    </location>
</feature>
<feature type="region of interest" description="Disordered" evidence="2">
    <location>
        <begin position="1025"/>
        <end position="1085"/>
    </location>
</feature>
<gene>
    <name evidence="3" type="ORF">Vafri_17875</name>
</gene>
<feature type="compositionally biased region" description="Polar residues" evidence="2">
    <location>
        <begin position="93"/>
        <end position="106"/>
    </location>
</feature>